<dbReference type="GO" id="GO:0003676">
    <property type="term" value="F:nucleic acid binding"/>
    <property type="evidence" value="ECO:0007669"/>
    <property type="project" value="InterPro"/>
</dbReference>
<comment type="caution">
    <text evidence="3">The sequence shown here is derived from an EMBL/GenBank/DDBJ whole genome shotgun (WGS) entry which is preliminary data.</text>
</comment>
<dbReference type="InterPro" id="IPR014833">
    <property type="entry name" value="TnsA_N"/>
</dbReference>
<evidence type="ECO:0000259" key="2">
    <source>
        <dbReference type="Pfam" id="PF08722"/>
    </source>
</evidence>
<dbReference type="InterPro" id="IPR011335">
    <property type="entry name" value="Restrct_endonuc-II-like"/>
</dbReference>
<gene>
    <name evidence="3" type="primary">tnsA</name>
    <name evidence="3" type="ORF">AN619_26850</name>
</gene>
<dbReference type="RefSeq" id="WP_068557766.1">
    <property type="nucleotide sequence ID" value="NZ_LOEE01000066.1"/>
</dbReference>
<dbReference type="Proteomes" id="UP000070456">
    <property type="component" value="Unassembled WGS sequence"/>
</dbReference>
<dbReference type="Pfam" id="PF08721">
    <property type="entry name" value="Tn7_Tnp_TnsA_C"/>
    <property type="match status" value="1"/>
</dbReference>
<dbReference type="OrthoDB" id="5291587at2"/>
<dbReference type="STRING" id="520762.AN619_26850"/>
<organism evidence="3 4">
    <name type="scientific">Thermotalea metallivorans</name>
    <dbReference type="NCBI Taxonomy" id="520762"/>
    <lineage>
        <taxon>Bacteria</taxon>
        <taxon>Bacillati</taxon>
        <taxon>Bacillota</taxon>
        <taxon>Clostridia</taxon>
        <taxon>Peptostreptococcales</taxon>
        <taxon>Thermotaleaceae</taxon>
        <taxon>Thermotalea</taxon>
    </lineage>
</organism>
<name>A0A140L0E9_9FIRM</name>
<dbReference type="Pfam" id="PF08722">
    <property type="entry name" value="Tn7_TnsA-like_N"/>
    <property type="match status" value="1"/>
</dbReference>
<feature type="domain" description="TnsA endonuclease C-terminal" evidence="1">
    <location>
        <begin position="172"/>
        <end position="254"/>
    </location>
</feature>
<evidence type="ECO:0000259" key="1">
    <source>
        <dbReference type="Pfam" id="PF08721"/>
    </source>
</evidence>
<reference evidence="3 4" key="1">
    <citation type="submission" date="2015-12" db="EMBL/GenBank/DDBJ databases">
        <title>Draft genome sequence of the thermoanaerobe Thermotalea metallivorans, an isolate from the runoff channel of the Great Artesian Basin, Australia.</title>
        <authorList>
            <person name="Patel B.K."/>
        </authorList>
    </citation>
    <scope>NUCLEOTIDE SEQUENCE [LARGE SCALE GENOMIC DNA]</scope>
    <source>
        <strain evidence="3 4">B2-1</strain>
    </source>
</reference>
<protein>
    <submittedName>
        <fullName evidence="3">Transposon Tn7 transposition protein TnsA</fullName>
    </submittedName>
</protein>
<dbReference type="InterPro" id="IPR011856">
    <property type="entry name" value="tRNA_endonuc-like_dom_sf"/>
</dbReference>
<accession>A0A140L0E9</accession>
<dbReference type="InterPro" id="IPR036388">
    <property type="entry name" value="WH-like_DNA-bd_sf"/>
</dbReference>
<feature type="domain" description="TnsA endonuclease N-terminal" evidence="2">
    <location>
        <begin position="74"/>
        <end position="170"/>
    </location>
</feature>
<dbReference type="Gene3D" id="1.10.10.10">
    <property type="entry name" value="Winged helix-like DNA-binding domain superfamily/Winged helix DNA-binding domain"/>
    <property type="match status" value="1"/>
</dbReference>
<evidence type="ECO:0000313" key="4">
    <source>
        <dbReference type="Proteomes" id="UP000070456"/>
    </source>
</evidence>
<dbReference type="InterPro" id="IPR014832">
    <property type="entry name" value="TnsA_C"/>
</dbReference>
<dbReference type="PATRIC" id="fig|520762.4.peg.2961"/>
<proteinExistence type="predicted"/>
<dbReference type="Gene3D" id="3.40.1350.10">
    <property type="match status" value="1"/>
</dbReference>
<sequence length="281" mass="33269">MAKRKIDWDENKLKKWIQEGRGQGEGKDYKPWLTVQDFPSKGRVSRVFGWKTKRIHHFFTDSETRYFYLLEWEDDVLDIREHYPLFHCEEVIQNKAGLNFDLFKDKDTGTPYILSTSFLITLKKPNGKIAYVARSLKADYELERKTALERLEIERRYWQSQNIDWGIVTQKEIPVVKAKNIEWVHSSLYPADERGFTDEEVDYYCNAFVEKLAGNSTSIRNFTTQFDRLFNLDTGSGVYIFKRLIALKRIMVDMNKKIDLNDSTQSIEIIKQSLPERVRIL</sequence>
<dbReference type="AlphaFoldDB" id="A0A140L0E9"/>
<keyword evidence="4" id="KW-1185">Reference proteome</keyword>
<dbReference type="CDD" id="cd22362">
    <property type="entry name" value="TnsA_endonuclease-like"/>
    <property type="match status" value="1"/>
</dbReference>
<evidence type="ECO:0000313" key="3">
    <source>
        <dbReference type="EMBL" id="KXG74024.1"/>
    </source>
</evidence>
<dbReference type="EMBL" id="LOEE01000066">
    <property type="protein sequence ID" value="KXG74024.1"/>
    <property type="molecule type" value="Genomic_DNA"/>
</dbReference>
<dbReference type="SUPFAM" id="SSF52980">
    <property type="entry name" value="Restriction endonuclease-like"/>
    <property type="match status" value="1"/>
</dbReference>